<dbReference type="Proteomes" id="UP000694556">
    <property type="component" value="Chromosome 9"/>
</dbReference>
<evidence type="ECO:0000256" key="2">
    <source>
        <dbReference type="ARBA" id="ARBA00022946"/>
    </source>
</evidence>
<keyword evidence="2" id="KW-0809">Transit peptide</keyword>
<dbReference type="AlphaFoldDB" id="A0A8C3C610"/>
<reference evidence="4" key="1">
    <citation type="submission" date="2018-09" db="EMBL/GenBank/DDBJ databases">
        <title>Common duck and Muscovy duck high density SNP chip.</title>
        <authorList>
            <person name="Vignal A."/>
            <person name="Thebault N."/>
            <person name="Warren W.C."/>
        </authorList>
    </citation>
    <scope>NUCLEOTIDE SEQUENCE [LARGE SCALE GENOMIC DNA]</scope>
</reference>
<dbReference type="Gene3D" id="1.25.70.10">
    <property type="entry name" value="Transcription termination factor 3, mitochondrial"/>
    <property type="match status" value="1"/>
</dbReference>
<comment type="similarity">
    <text evidence="1">Belongs to the mTERF family.</text>
</comment>
<name>A0A8C3C610_CAIMO</name>
<dbReference type="SMART" id="SM00733">
    <property type="entry name" value="Mterf"/>
    <property type="match status" value="3"/>
</dbReference>
<sequence length="356" mass="40388">MPIYKKGCKEDLGNCRPVSLTSVPGEVMEQVTLNAIALSWVLLWAPCYKKDIEALECVQSRAAELGEGLGHKCCEERLRELGGFGLEKGRLRGDLIREAEAEALLLAMGFSRAQARRLRGLQPRWGPRRAAAALEQLLLLGLSAEAALGLLERSPELLRAAEERLKERAEYLRRLGLGGGHLQRAAGRCPQVFTLPRRRMEAAVRVLREKCLFTAEQLTEVLQSCPGVLLEEPGSLQYHFQYAYFRMGVRQKEMVKARLFQTPFAELSTRHIFLERRGLYHTPVKGQTQTNNPKLKEVLQLPEKDFVVNLARATLEEYEVFKKLLAREEEEEAKEEEEEEEEEDEDRDTAASAKTN</sequence>
<feature type="region of interest" description="Disordered" evidence="3">
    <location>
        <begin position="329"/>
        <end position="356"/>
    </location>
</feature>
<evidence type="ECO:0000256" key="3">
    <source>
        <dbReference type="SAM" id="MobiDB-lite"/>
    </source>
</evidence>
<dbReference type="Pfam" id="PF02536">
    <property type="entry name" value="mTERF"/>
    <property type="match status" value="1"/>
</dbReference>
<protein>
    <submittedName>
        <fullName evidence="4">Mitochondrial transcription termination factor 4</fullName>
    </submittedName>
</protein>
<dbReference type="InterPro" id="IPR038538">
    <property type="entry name" value="MTERF_sf"/>
</dbReference>
<dbReference type="GO" id="GO:0003676">
    <property type="term" value="F:nucleic acid binding"/>
    <property type="evidence" value="ECO:0007669"/>
    <property type="project" value="InterPro"/>
</dbReference>
<reference evidence="4" key="3">
    <citation type="submission" date="2025-09" db="UniProtKB">
        <authorList>
            <consortium name="Ensembl"/>
        </authorList>
    </citation>
    <scope>IDENTIFICATION</scope>
</reference>
<accession>A0A8C3C610</accession>
<evidence type="ECO:0000313" key="5">
    <source>
        <dbReference type="Proteomes" id="UP000694556"/>
    </source>
</evidence>
<dbReference type="InterPro" id="IPR003690">
    <property type="entry name" value="MTERF"/>
</dbReference>
<organism evidence="4 5">
    <name type="scientific">Cairina moschata</name>
    <name type="common">Muscovy duck</name>
    <dbReference type="NCBI Taxonomy" id="8855"/>
    <lineage>
        <taxon>Eukaryota</taxon>
        <taxon>Metazoa</taxon>
        <taxon>Chordata</taxon>
        <taxon>Craniata</taxon>
        <taxon>Vertebrata</taxon>
        <taxon>Euteleostomi</taxon>
        <taxon>Archelosauria</taxon>
        <taxon>Archosauria</taxon>
        <taxon>Dinosauria</taxon>
        <taxon>Saurischia</taxon>
        <taxon>Theropoda</taxon>
        <taxon>Coelurosauria</taxon>
        <taxon>Aves</taxon>
        <taxon>Neognathae</taxon>
        <taxon>Galloanserae</taxon>
        <taxon>Anseriformes</taxon>
        <taxon>Anatidae</taxon>
        <taxon>Anatinae</taxon>
        <taxon>Cairina</taxon>
    </lineage>
</organism>
<evidence type="ECO:0000313" key="4">
    <source>
        <dbReference type="Ensembl" id="ENSCMMP00000015151.1"/>
    </source>
</evidence>
<reference evidence="4" key="2">
    <citation type="submission" date="2025-08" db="UniProtKB">
        <authorList>
            <consortium name="Ensembl"/>
        </authorList>
    </citation>
    <scope>IDENTIFICATION</scope>
</reference>
<keyword evidence="5" id="KW-1185">Reference proteome</keyword>
<proteinExistence type="inferred from homology"/>
<feature type="compositionally biased region" description="Acidic residues" evidence="3">
    <location>
        <begin position="329"/>
        <end position="347"/>
    </location>
</feature>
<dbReference type="Ensembl" id="ENSCMMT00000016670.1">
    <property type="protein sequence ID" value="ENSCMMP00000015151.1"/>
    <property type="gene ID" value="ENSCMMG00000009626.1"/>
</dbReference>
<evidence type="ECO:0000256" key="1">
    <source>
        <dbReference type="ARBA" id="ARBA00007692"/>
    </source>
</evidence>